<evidence type="ECO:0000313" key="1">
    <source>
        <dbReference type="EMBL" id="GAB1221805.1"/>
    </source>
</evidence>
<evidence type="ECO:0008006" key="3">
    <source>
        <dbReference type="Google" id="ProtNLM"/>
    </source>
</evidence>
<name>A0ABQ0DG22_9EUKA</name>
<gene>
    <name evidence="1" type="ORF">ENUP19_0085G0020</name>
</gene>
<dbReference type="EMBL" id="BAAFRS010000085">
    <property type="protein sequence ID" value="GAB1221805.1"/>
    <property type="molecule type" value="Genomic_DNA"/>
</dbReference>
<sequence length="488" mass="54653">MTCSNEVLSLITSYFSVEDLYTFAFINKKCNSILTSRKTNINCGGATTKKEFLLLPNAKVITGELYSIVFSLCVSKEDDKLSDDEFWKNVETRWKEQSTKFEFFNITCFSGIDAHTIPLLKVIAPKIISLSIHTEILPCGLCIELLGAIHEMNHLNQIRIDGVTLTALYNSTTIIDLSFNSIILDSINMKRDSAALMSLSKQFLKSHGIIHIDNCRDSNDVEIIKKILPNFIIGVDYTADKSVFELIASKKLITIPCYHSPFAFPVPEEPSSEVIEQVNKINDLYLPTIQQSLPEKLFDAYGLIVIGRLPAPIVSDHLAFLRYNNIQPEIVPLDLSLITTLTRLELRMNKPRTEVIKLPHSLRVLDLEIQDNLDGFCVVDGKKGIKELTQLTHLEAKFSDTQSLTLPTSLVSCSLAMCPCLKTIGLEGVNSLTRLEVQACESLGDMKLPSSMKLALFQMCPKIHSLEVPSCLKSLQHVFDPTINLSYF</sequence>
<dbReference type="Gene3D" id="3.80.10.10">
    <property type="entry name" value="Ribonuclease Inhibitor"/>
    <property type="match status" value="1"/>
</dbReference>
<accession>A0ABQ0DG22</accession>
<dbReference type="Proteomes" id="UP001628156">
    <property type="component" value="Unassembled WGS sequence"/>
</dbReference>
<organism evidence="1 2">
    <name type="scientific">Entamoeba nuttalli</name>
    <dbReference type="NCBI Taxonomy" id="412467"/>
    <lineage>
        <taxon>Eukaryota</taxon>
        <taxon>Amoebozoa</taxon>
        <taxon>Evosea</taxon>
        <taxon>Archamoebae</taxon>
        <taxon>Mastigamoebida</taxon>
        <taxon>Entamoebidae</taxon>
        <taxon>Entamoeba</taxon>
    </lineage>
</organism>
<comment type="caution">
    <text evidence="1">The sequence shown here is derived from an EMBL/GenBank/DDBJ whole genome shotgun (WGS) entry which is preliminary data.</text>
</comment>
<reference evidence="1 2" key="1">
    <citation type="journal article" date="2019" name="PLoS Negl. Trop. Dis.">
        <title>Whole genome sequencing of Entamoeba nuttalli reveals mammalian host-related molecular signatures and a novel octapeptide-repeat surface protein.</title>
        <authorList>
            <person name="Tanaka M."/>
            <person name="Makiuchi T."/>
            <person name="Komiyama T."/>
            <person name="Shiina T."/>
            <person name="Osaki K."/>
            <person name="Tachibana H."/>
        </authorList>
    </citation>
    <scope>NUCLEOTIDE SEQUENCE [LARGE SCALE GENOMIC DNA]</scope>
    <source>
        <strain evidence="1 2">P19-061405</strain>
    </source>
</reference>
<dbReference type="InterPro" id="IPR032675">
    <property type="entry name" value="LRR_dom_sf"/>
</dbReference>
<proteinExistence type="predicted"/>
<dbReference type="SUPFAM" id="SSF52047">
    <property type="entry name" value="RNI-like"/>
    <property type="match status" value="1"/>
</dbReference>
<keyword evidence="2" id="KW-1185">Reference proteome</keyword>
<evidence type="ECO:0000313" key="2">
    <source>
        <dbReference type="Proteomes" id="UP001628156"/>
    </source>
</evidence>
<protein>
    <recommendedName>
        <fullName evidence="3">F-box domain-containing protein</fullName>
    </recommendedName>
</protein>